<dbReference type="GO" id="GO:0003824">
    <property type="term" value="F:catalytic activity"/>
    <property type="evidence" value="ECO:0007669"/>
    <property type="project" value="UniProtKB-ARBA"/>
</dbReference>
<dbReference type="NCBIfam" id="TIGR01509">
    <property type="entry name" value="HAD-SF-IA-v3"/>
    <property type="match status" value="1"/>
</dbReference>
<evidence type="ECO:0000256" key="4">
    <source>
        <dbReference type="ARBA" id="ARBA00022842"/>
    </source>
</evidence>
<dbReference type="InterPro" id="IPR051600">
    <property type="entry name" value="Beta-PGM-like"/>
</dbReference>
<dbReference type="PANTHER" id="PTHR46193:SF10">
    <property type="entry name" value="6-PHOSPHOGLUCONATE PHOSPHATASE"/>
    <property type="match status" value="1"/>
</dbReference>
<evidence type="ECO:0000313" key="6">
    <source>
        <dbReference type="Proteomes" id="UP000248039"/>
    </source>
</evidence>
<organism evidence="5 6">
    <name type="scientific">Streptomyces tateyamensis</name>
    <dbReference type="NCBI Taxonomy" id="565073"/>
    <lineage>
        <taxon>Bacteria</taxon>
        <taxon>Bacillati</taxon>
        <taxon>Actinomycetota</taxon>
        <taxon>Actinomycetes</taxon>
        <taxon>Kitasatosporales</taxon>
        <taxon>Streptomycetaceae</taxon>
        <taxon>Streptomyces</taxon>
    </lineage>
</organism>
<dbReference type="InterPro" id="IPR023214">
    <property type="entry name" value="HAD_sf"/>
</dbReference>
<dbReference type="PANTHER" id="PTHR46193">
    <property type="entry name" value="6-PHOSPHOGLUCONATE PHOSPHATASE"/>
    <property type="match status" value="1"/>
</dbReference>
<name>A0A2V4P296_9ACTN</name>
<keyword evidence="6" id="KW-1185">Reference proteome</keyword>
<dbReference type="InterPro" id="IPR036412">
    <property type="entry name" value="HAD-like_sf"/>
</dbReference>
<keyword evidence="4" id="KW-0460">Magnesium</keyword>
<dbReference type="GO" id="GO:0046872">
    <property type="term" value="F:metal ion binding"/>
    <property type="evidence" value="ECO:0007669"/>
    <property type="project" value="UniProtKB-KW"/>
</dbReference>
<dbReference type="OrthoDB" id="9812856at2"/>
<dbReference type="AlphaFoldDB" id="A0A2V4P296"/>
<dbReference type="Pfam" id="PF13419">
    <property type="entry name" value="HAD_2"/>
    <property type="match status" value="1"/>
</dbReference>
<keyword evidence="3" id="KW-0479">Metal-binding</keyword>
<gene>
    <name evidence="5" type="ORF">C7C46_21855</name>
</gene>
<dbReference type="Proteomes" id="UP000248039">
    <property type="component" value="Unassembled WGS sequence"/>
</dbReference>
<evidence type="ECO:0000313" key="5">
    <source>
        <dbReference type="EMBL" id="PYC76844.1"/>
    </source>
</evidence>
<dbReference type="SFLD" id="SFLDG01129">
    <property type="entry name" value="C1.5:_HAD__Beta-PGM__Phosphata"/>
    <property type="match status" value="1"/>
</dbReference>
<reference evidence="5 6" key="1">
    <citation type="submission" date="2018-03" db="EMBL/GenBank/DDBJ databases">
        <title>Bioinformatic expansion and discovery of thiopeptide antibiotics.</title>
        <authorList>
            <person name="Schwalen C.J."/>
            <person name="Hudson G.A."/>
            <person name="Mitchell D.A."/>
        </authorList>
    </citation>
    <scope>NUCLEOTIDE SEQUENCE [LARGE SCALE GENOMIC DNA]</scope>
    <source>
        <strain evidence="5 6">ATCC 21389</strain>
    </source>
</reference>
<comment type="caution">
    <text evidence="5">The sequence shown here is derived from an EMBL/GenBank/DDBJ whole genome shotgun (WGS) entry which is preliminary data.</text>
</comment>
<dbReference type="SUPFAM" id="SSF56784">
    <property type="entry name" value="HAD-like"/>
    <property type="match status" value="1"/>
</dbReference>
<dbReference type="SFLD" id="SFLDS00003">
    <property type="entry name" value="Haloacid_Dehalogenase"/>
    <property type="match status" value="1"/>
</dbReference>
<dbReference type="InterPro" id="IPR023198">
    <property type="entry name" value="PGP-like_dom2"/>
</dbReference>
<comment type="cofactor">
    <cofactor evidence="1">
        <name>Mg(2+)</name>
        <dbReference type="ChEBI" id="CHEBI:18420"/>
    </cofactor>
</comment>
<dbReference type="Gene3D" id="1.10.150.240">
    <property type="entry name" value="Putative phosphatase, domain 2"/>
    <property type="match status" value="1"/>
</dbReference>
<comment type="similarity">
    <text evidence="2">Belongs to the HAD-like hydrolase superfamily. CbbY/CbbZ/Gph/YieH family.</text>
</comment>
<protein>
    <submittedName>
        <fullName evidence="5">Haloacid dehalogenase</fullName>
    </submittedName>
</protein>
<dbReference type="InterPro" id="IPR006439">
    <property type="entry name" value="HAD-SF_hydro_IA"/>
</dbReference>
<sequence length="216" mass="22986">MIFDCDGVLIDSEPIGVEVDKVALAALGLPMGEQEIVERFVGLSHRAKTAALEQLLGRSLPADWWEEYRPLHTRLTEERLAPVEGITAVLAQLGLPDCVASNSSHRWLRRGLGLTGLYERFAGRIFSGAEDVARGKPAPDLFLHAARTLGADPARCVVIEDSPHGLAAANAAGIPAFAYTGGVNPATRLTGPGRVLFDDMRKLPELLAAHPGPAAA</sequence>
<dbReference type="EMBL" id="PYBW01000081">
    <property type="protein sequence ID" value="PYC76844.1"/>
    <property type="molecule type" value="Genomic_DNA"/>
</dbReference>
<accession>A0A2V4P296</accession>
<dbReference type="Gene3D" id="3.40.50.1000">
    <property type="entry name" value="HAD superfamily/HAD-like"/>
    <property type="match status" value="1"/>
</dbReference>
<proteinExistence type="inferred from homology"/>
<evidence type="ECO:0000256" key="2">
    <source>
        <dbReference type="ARBA" id="ARBA00006171"/>
    </source>
</evidence>
<evidence type="ECO:0000256" key="3">
    <source>
        <dbReference type="ARBA" id="ARBA00022723"/>
    </source>
</evidence>
<dbReference type="InterPro" id="IPR041492">
    <property type="entry name" value="HAD_2"/>
</dbReference>
<evidence type="ECO:0000256" key="1">
    <source>
        <dbReference type="ARBA" id="ARBA00001946"/>
    </source>
</evidence>